<sequence length="254" mass="28828">ATERDRGIALPTWIRHADHLPIMFVDNYSFPIEVGMRLNFIIEVFSFVYQDVLYEWDAAHRVRIEALVWMRMHPVTGRYSLESTRLDSSYLGELPHMDHGRACLAPTGLPGTIRNQDTLLQVKQAIGRCYSRVNMNSLLCSVDTWSREARRATSGAVTNFWERSDHGRQIPTNDAGHVDPAYFYADRVIPMEQERQATWDARRLGTPEVPPEAPPTPLIDQGRRPDETAAAVDEQVQRARDEAEGEEEGADGPV</sequence>
<reference evidence="2" key="1">
    <citation type="journal article" date="2015" name="Nature">
        <title>Complex archaea that bridge the gap between prokaryotes and eukaryotes.</title>
        <authorList>
            <person name="Spang A."/>
            <person name="Saw J.H."/>
            <person name="Jorgensen S.L."/>
            <person name="Zaremba-Niedzwiedzka K."/>
            <person name="Martijn J."/>
            <person name="Lind A.E."/>
            <person name="van Eijk R."/>
            <person name="Schleper C."/>
            <person name="Guy L."/>
            <person name="Ettema T.J."/>
        </authorList>
    </citation>
    <scope>NUCLEOTIDE SEQUENCE</scope>
</reference>
<dbReference type="AlphaFoldDB" id="A0A0F9BHV1"/>
<feature type="compositionally biased region" description="Pro residues" evidence="1">
    <location>
        <begin position="208"/>
        <end position="217"/>
    </location>
</feature>
<dbReference type="EMBL" id="LAZR01051989">
    <property type="protein sequence ID" value="KKK83956.1"/>
    <property type="molecule type" value="Genomic_DNA"/>
</dbReference>
<comment type="caution">
    <text evidence="2">The sequence shown here is derived from an EMBL/GenBank/DDBJ whole genome shotgun (WGS) entry which is preliminary data.</text>
</comment>
<accession>A0A0F9BHV1</accession>
<evidence type="ECO:0000313" key="2">
    <source>
        <dbReference type="EMBL" id="KKK83956.1"/>
    </source>
</evidence>
<name>A0A0F9BHV1_9ZZZZ</name>
<feature type="region of interest" description="Disordered" evidence="1">
    <location>
        <begin position="203"/>
        <end position="254"/>
    </location>
</feature>
<proteinExistence type="predicted"/>
<feature type="compositionally biased region" description="Acidic residues" evidence="1">
    <location>
        <begin position="243"/>
        <end position="254"/>
    </location>
</feature>
<protein>
    <submittedName>
        <fullName evidence="2">Uncharacterized protein</fullName>
    </submittedName>
</protein>
<feature type="non-terminal residue" evidence="2">
    <location>
        <position position="1"/>
    </location>
</feature>
<organism evidence="2">
    <name type="scientific">marine sediment metagenome</name>
    <dbReference type="NCBI Taxonomy" id="412755"/>
    <lineage>
        <taxon>unclassified sequences</taxon>
        <taxon>metagenomes</taxon>
        <taxon>ecological metagenomes</taxon>
    </lineage>
</organism>
<evidence type="ECO:0000256" key="1">
    <source>
        <dbReference type="SAM" id="MobiDB-lite"/>
    </source>
</evidence>
<gene>
    <name evidence="2" type="ORF">LCGC14_2788200</name>
</gene>